<dbReference type="AlphaFoldDB" id="A0A562TGY9"/>
<dbReference type="RefSeq" id="WP_145711624.1">
    <property type="nucleotide sequence ID" value="NZ_BAAAFY010000001.1"/>
</dbReference>
<protein>
    <recommendedName>
        <fullName evidence="4">Tetratricopeptide repeat protein</fullName>
    </recommendedName>
</protein>
<dbReference type="Proteomes" id="UP000316778">
    <property type="component" value="Unassembled WGS sequence"/>
</dbReference>
<sequence>MKHLRTLSLTLFALLTALVAGAQSPQYQEAMAKQVALLDEGSSYNPQTMLEISNTFERIAATEQNQWLPYYYAAYAQVMSAFMQENDKDKMDALADKADMNIGKAEALQPDNDEIACIKSLIATVRISVDPPSRGQQYGPESGAQLVKAKQLNPENPRVYLLEGQALYYTPEQFGGDKVKAKEVLEQALQKFTAFKPASNIAPHWGEARAKQLLAEMN</sequence>
<organism evidence="2 3">
    <name type="scientific">Chitinophaga japonensis</name>
    <name type="common">Flexibacter japonensis</name>
    <dbReference type="NCBI Taxonomy" id="104662"/>
    <lineage>
        <taxon>Bacteria</taxon>
        <taxon>Pseudomonadati</taxon>
        <taxon>Bacteroidota</taxon>
        <taxon>Chitinophagia</taxon>
        <taxon>Chitinophagales</taxon>
        <taxon>Chitinophagaceae</taxon>
        <taxon>Chitinophaga</taxon>
    </lineage>
</organism>
<feature type="signal peptide" evidence="1">
    <location>
        <begin position="1"/>
        <end position="22"/>
    </location>
</feature>
<name>A0A562TGY9_CHIJA</name>
<dbReference type="EMBL" id="VLLG01000002">
    <property type="protein sequence ID" value="TWI92266.1"/>
    <property type="molecule type" value="Genomic_DNA"/>
</dbReference>
<dbReference type="OrthoDB" id="1150971at2"/>
<evidence type="ECO:0000256" key="1">
    <source>
        <dbReference type="SAM" id="SignalP"/>
    </source>
</evidence>
<evidence type="ECO:0008006" key="4">
    <source>
        <dbReference type="Google" id="ProtNLM"/>
    </source>
</evidence>
<gene>
    <name evidence="2" type="ORF">LX66_1651</name>
</gene>
<accession>A0A562TGY9</accession>
<evidence type="ECO:0000313" key="3">
    <source>
        <dbReference type="Proteomes" id="UP000316778"/>
    </source>
</evidence>
<feature type="chain" id="PRO_5022172969" description="Tetratricopeptide repeat protein" evidence="1">
    <location>
        <begin position="23"/>
        <end position="218"/>
    </location>
</feature>
<keyword evidence="1" id="KW-0732">Signal</keyword>
<reference evidence="2 3" key="1">
    <citation type="journal article" date="2013" name="Stand. Genomic Sci.">
        <title>Genomic Encyclopedia of Type Strains, Phase I: The one thousand microbial genomes (KMG-I) project.</title>
        <authorList>
            <person name="Kyrpides N.C."/>
            <person name="Woyke T."/>
            <person name="Eisen J.A."/>
            <person name="Garrity G."/>
            <person name="Lilburn T.G."/>
            <person name="Beck B.J."/>
            <person name="Whitman W.B."/>
            <person name="Hugenholtz P."/>
            <person name="Klenk H.P."/>
        </authorList>
    </citation>
    <scope>NUCLEOTIDE SEQUENCE [LARGE SCALE GENOMIC DNA]</scope>
    <source>
        <strain evidence="2 3">DSM 13484</strain>
    </source>
</reference>
<keyword evidence="3" id="KW-1185">Reference proteome</keyword>
<evidence type="ECO:0000313" key="2">
    <source>
        <dbReference type="EMBL" id="TWI92266.1"/>
    </source>
</evidence>
<proteinExistence type="predicted"/>
<comment type="caution">
    <text evidence="2">The sequence shown here is derived from an EMBL/GenBank/DDBJ whole genome shotgun (WGS) entry which is preliminary data.</text>
</comment>